<organism evidence="2 3">
    <name type="scientific">Pyrobaculum calidifontis (strain DSM 21063 / JCM 11548 / VA1)</name>
    <dbReference type="NCBI Taxonomy" id="410359"/>
    <lineage>
        <taxon>Archaea</taxon>
        <taxon>Thermoproteota</taxon>
        <taxon>Thermoprotei</taxon>
        <taxon>Thermoproteales</taxon>
        <taxon>Thermoproteaceae</taxon>
        <taxon>Pyrobaculum</taxon>
    </lineage>
</organism>
<keyword evidence="1" id="KW-0472">Membrane</keyword>
<dbReference type="Proteomes" id="UP000001431">
    <property type="component" value="Chromosome"/>
</dbReference>
<dbReference type="AlphaFoldDB" id="A3MXA9"/>
<dbReference type="STRING" id="410359.Pcal_1859"/>
<evidence type="ECO:0000313" key="3">
    <source>
        <dbReference type="Proteomes" id="UP000001431"/>
    </source>
</evidence>
<reference evidence="2" key="1">
    <citation type="submission" date="2007-02" db="EMBL/GenBank/DDBJ databases">
        <title>Complete sequence of Pyrobaculum calidifontis JCM 11548.</title>
        <authorList>
            <consortium name="US DOE Joint Genome Institute"/>
            <person name="Copeland A."/>
            <person name="Lucas S."/>
            <person name="Lapidus A."/>
            <person name="Barry K."/>
            <person name="Glavina del Rio T."/>
            <person name="Dalin E."/>
            <person name="Tice H."/>
            <person name="Pitluck S."/>
            <person name="Chain P."/>
            <person name="Malfatti S."/>
            <person name="Shin M."/>
            <person name="Vergez L."/>
            <person name="Schmutz J."/>
            <person name="Larimer F."/>
            <person name="Land M."/>
            <person name="Hauser L."/>
            <person name="Kyrpides N."/>
            <person name="Mikhailova N."/>
            <person name="Cozen A.E."/>
            <person name="Fitz-Gibbon S.T."/>
            <person name="House C.H."/>
            <person name="Saltikov C."/>
            <person name="Lowe T.M."/>
            <person name="Richardson P."/>
        </authorList>
    </citation>
    <scope>NUCLEOTIDE SEQUENCE [LARGE SCALE GENOMIC DNA]</scope>
    <source>
        <strain evidence="2">JCM 11548</strain>
    </source>
</reference>
<protein>
    <submittedName>
        <fullName evidence="2">Uncharacterized protein</fullName>
    </submittedName>
</protein>
<keyword evidence="1" id="KW-0812">Transmembrane</keyword>
<feature type="transmembrane region" description="Helical" evidence="1">
    <location>
        <begin position="20"/>
        <end position="40"/>
    </location>
</feature>
<proteinExistence type="predicted"/>
<dbReference type="EMBL" id="CP000561">
    <property type="protein sequence ID" value="ABO09276.1"/>
    <property type="molecule type" value="Genomic_DNA"/>
</dbReference>
<dbReference type="KEGG" id="pcl:Pcal_1859"/>
<accession>A3MXA9</accession>
<dbReference type="HOGENOM" id="CLU_2056140_0_0_2"/>
<gene>
    <name evidence="2" type="ordered locus">Pcal_1859</name>
</gene>
<dbReference type="RefSeq" id="WP_011850534.1">
    <property type="nucleotide sequence ID" value="NC_009073.1"/>
</dbReference>
<sequence length="119" mass="12145">MGGAETHRGKPSRLEAIAHALHVSAAAANLAVLSAILSFMLKYGAIMPAVAAGIIITLLMVAGALSAWALGKHRLHSYSLGSYALALASVADKASPEGILLTTIIPLIYIAGLAQSTVE</sequence>
<keyword evidence="1" id="KW-1133">Transmembrane helix</keyword>
<evidence type="ECO:0000313" key="2">
    <source>
        <dbReference type="EMBL" id="ABO09276.1"/>
    </source>
</evidence>
<evidence type="ECO:0000256" key="1">
    <source>
        <dbReference type="SAM" id="Phobius"/>
    </source>
</evidence>
<name>A3MXA9_PYRCJ</name>
<dbReference type="GeneID" id="4909956"/>
<keyword evidence="3" id="KW-1185">Reference proteome</keyword>
<feature type="transmembrane region" description="Helical" evidence="1">
    <location>
        <begin position="46"/>
        <end position="70"/>
    </location>
</feature>